<gene>
    <name evidence="1" type="ORF">DEO72_LG10g2663</name>
</gene>
<organism evidence="1 2">
    <name type="scientific">Vigna unguiculata</name>
    <name type="common">Cowpea</name>
    <dbReference type="NCBI Taxonomy" id="3917"/>
    <lineage>
        <taxon>Eukaryota</taxon>
        <taxon>Viridiplantae</taxon>
        <taxon>Streptophyta</taxon>
        <taxon>Embryophyta</taxon>
        <taxon>Tracheophyta</taxon>
        <taxon>Spermatophyta</taxon>
        <taxon>Magnoliopsida</taxon>
        <taxon>eudicotyledons</taxon>
        <taxon>Gunneridae</taxon>
        <taxon>Pentapetalae</taxon>
        <taxon>rosids</taxon>
        <taxon>fabids</taxon>
        <taxon>Fabales</taxon>
        <taxon>Fabaceae</taxon>
        <taxon>Papilionoideae</taxon>
        <taxon>50 kb inversion clade</taxon>
        <taxon>NPAAA clade</taxon>
        <taxon>indigoferoid/millettioid clade</taxon>
        <taxon>Phaseoleae</taxon>
        <taxon>Vigna</taxon>
    </lineage>
</organism>
<sequence length="106" mass="11834">MNLPAHGTSSPYPHLHQSVQTIHTSCTKLAWARSLSLSDQACLAQAKLPRLSERATKVTYEVSLRRAHLVWARSLFAQHNISHLGGKTIEHTCINPDFSLRRVPLA</sequence>
<accession>A0A4D6NC28</accession>
<reference evidence="1 2" key="1">
    <citation type="submission" date="2019-04" db="EMBL/GenBank/DDBJ databases">
        <title>An improved genome assembly and genetic linkage map for asparagus bean, Vigna unguiculata ssp. sesquipedialis.</title>
        <authorList>
            <person name="Xia Q."/>
            <person name="Zhang R."/>
            <person name="Dong Y."/>
        </authorList>
    </citation>
    <scope>NUCLEOTIDE SEQUENCE [LARGE SCALE GENOMIC DNA]</scope>
    <source>
        <tissue evidence="1">Leaf</tissue>
    </source>
</reference>
<protein>
    <submittedName>
        <fullName evidence="1">Uncharacterized protein</fullName>
    </submittedName>
</protein>
<evidence type="ECO:0000313" key="1">
    <source>
        <dbReference type="EMBL" id="QCE11430.1"/>
    </source>
</evidence>
<dbReference type="AlphaFoldDB" id="A0A4D6NC28"/>
<name>A0A4D6NC28_VIGUN</name>
<evidence type="ECO:0000313" key="2">
    <source>
        <dbReference type="Proteomes" id="UP000501690"/>
    </source>
</evidence>
<proteinExistence type="predicted"/>
<dbReference type="Proteomes" id="UP000501690">
    <property type="component" value="Linkage Group LG10"/>
</dbReference>
<dbReference type="EMBL" id="CP039354">
    <property type="protein sequence ID" value="QCE11430.1"/>
    <property type="molecule type" value="Genomic_DNA"/>
</dbReference>
<keyword evidence="2" id="KW-1185">Reference proteome</keyword>